<keyword evidence="1" id="KW-0472">Membrane</keyword>
<accession>A0A8H6YI08</accession>
<keyword evidence="1" id="KW-1133">Transmembrane helix</keyword>
<organism evidence="2 3">
    <name type="scientific">Mycena sanguinolenta</name>
    <dbReference type="NCBI Taxonomy" id="230812"/>
    <lineage>
        <taxon>Eukaryota</taxon>
        <taxon>Fungi</taxon>
        <taxon>Dikarya</taxon>
        <taxon>Basidiomycota</taxon>
        <taxon>Agaricomycotina</taxon>
        <taxon>Agaricomycetes</taxon>
        <taxon>Agaricomycetidae</taxon>
        <taxon>Agaricales</taxon>
        <taxon>Marasmiineae</taxon>
        <taxon>Mycenaceae</taxon>
        <taxon>Mycena</taxon>
    </lineage>
</organism>
<evidence type="ECO:0000256" key="1">
    <source>
        <dbReference type="SAM" id="Phobius"/>
    </source>
</evidence>
<feature type="transmembrane region" description="Helical" evidence="1">
    <location>
        <begin position="117"/>
        <end position="139"/>
    </location>
</feature>
<sequence>MSTETDVRVVQVTPWMVFKNAVVLGLGIYKAVAVYTEQQPATPTTLDLVLLVLWTLIASWLSTLEKDAQLGPRGRWFFTHDLSGSLFWMILRRAIYSFLQGLFMWVIISPMDFYLKLFNATGIIFVLYCLTCVGFGPVWN</sequence>
<dbReference type="AlphaFoldDB" id="A0A8H6YI08"/>
<comment type="caution">
    <text evidence="2">The sequence shown here is derived from an EMBL/GenBank/DDBJ whole genome shotgun (WGS) entry which is preliminary data.</text>
</comment>
<dbReference type="EMBL" id="JACAZH010000008">
    <property type="protein sequence ID" value="KAF7361515.1"/>
    <property type="molecule type" value="Genomic_DNA"/>
</dbReference>
<evidence type="ECO:0000313" key="2">
    <source>
        <dbReference type="EMBL" id="KAF7361515.1"/>
    </source>
</evidence>
<dbReference type="Proteomes" id="UP000623467">
    <property type="component" value="Unassembled WGS sequence"/>
</dbReference>
<keyword evidence="1" id="KW-0812">Transmembrane</keyword>
<proteinExistence type="predicted"/>
<protein>
    <submittedName>
        <fullName evidence="2">Uncharacterized protein</fullName>
    </submittedName>
</protein>
<feature type="transmembrane region" description="Helical" evidence="1">
    <location>
        <begin position="44"/>
        <end position="62"/>
    </location>
</feature>
<feature type="transmembrane region" description="Helical" evidence="1">
    <location>
        <begin position="12"/>
        <end position="32"/>
    </location>
</feature>
<feature type="transmembrane region" description="Helical" evidence="1">
    <location>
        <begin position="82"/>
        <end position="105"/>
    </location>
</feature>
<reference evidence="2" key="1">
    <citation type="submission" date="2020-05" db="EMBL/GenBank/DDBJ databases">
        <title>Mycena genomes resolve the evolution of fungal bioluminescence.</title>
        <authorList>
            <person name="Tsai I.J."/>
        </authorList>
    </citation>
    <scope>NUCLEOTIDE SEQUENCE</scope>
    <source>
        <strain evidence="2">160909Yilan</strain>
    </source>
</reference>
<name>A0A8H6YI08_9AGAR</name>
<evidence type="ECO:0000313" key="3">
    <source>
        <dbReference type="Proteomes" id="UP000623467"/>
    </source>
</evidence>
<keyword evidence="3" id="KW-1185">Reference proteome</keyword>
<gene>
    <name evidence="2" type="ORF">MSAN_01185100</name>
</gene>